<dbReference type="HOGENOM" id="CLU_1049052_0_0_10"/>
<evidence type="ECO:0000313" key="4">
    <source>
        <dbReference type="EMBL" id="AEV33097.1"/>
    </source>
</evidence>
<dbReference type="AlphaFoldDB" id="G8R430"/>
<dbReference type="Proteomes" id="UP000005631">
    <property type="component" value="Chromosome"/>
</dbReference>
<dbReference type="RefSeq" id="WP_014202446.1">
    <property type="nucleotide sequence ID" value="NC_016599.1"/>
</dbReference>
<protein>
    <recommendedName>
        <fullName evidence="3">Secretion system C-terminal sorting domain-containing protein</fullName>
    </recommendedName>
</protein>
<dbReference type="KEGG" id="oho:Oweho_2123"/>
<feature type="signal peptide" evidence="2">
    <location>
        <begin position="1"/>
        <end position="19"/>
    </location>
</feature>
<dbReference type="NCBIfam" id="TIGR04183">
    <property type="entry name" value="Por_Secre_tail"/>
    <property type="match status" value="1"/>
</dbReference>
<organism evidence="4 5">
    <name type="scientific">Owenweeksia hongkongensis (strain DSM 17368 / CIP 108786 / JCM 12287 / NRRL B-23963 / UST20020801)</name>
    <dbReference type="NCBI Taxonomy" id="926562"/>
    <lineage>
        <taxon>Bacteria</taxon>
        <taxon>Pseudomonadati</taxon>
        <taxon>Bacteroidota</taxon>
        <taxon>Flavobacteriia</taxon>
        <taxon>Flavobacteriales</taxon>
        <taxon>Owenweeksiaceae</taxon>
        <taxon>Owenweeksia</taxon>
    </lineage>
</organism>
<accession>G8R430</accession>
<keyword evidence="1 2" id="KW-0732">Signal</keyword>
<sequence length="265" mass="28350">MKKLITHCLILPLAMSAQTYTNIATDKTGDDHAFGLDSKSLGFRLNSTNDTLFVKIDHHNTRHKDFGYALALDTNNNPADGAAIPQANLASQTPNTSMKADIMLYAYQNSIFPTVYTESYVNGSPANIMFTLDTNSSTCGIFAIPVSEIGSSPVINMLAFTGSFDISPAGAGPSDVMPDSNYGSAIPASVSLAELKHDMSIFPNPATNSIELNYNGAIQIVGVSGKVWLNPISRQNEAVDVSHLPPGSYLLLDDSGIKLGQFQKK</sequence>
<dbReference type="OrthoDB" id="862563at2"/>
<dbReference type="InterPro" id="IPR026444">
    <property type="entry name" value="Secre_tail"/>
</dbReference>
<evidence type="ECO:0000256" key="2">
    <source>
        <dbReference type="SAM" id="SignalP"/>
    </source>
</evidence>
<dbReference type="EMBL" id="CP003156">
    <property type="protein sequence ID" value="AEV33097.1"/>
    <property type="molecule type" value="Genomic_DNA"/>
</dbReference>
<keyword evidence="5" id="KW-1185">Reference proteome</keyword>
<gene>
    <name evidence="4" type="ordered locus">Oweho_2123</name>
</gene>
<reference evidence="4 5" key="1">
    <citation type="journal article" date="2012" name="Stand. Genomic Sci.">
        <title>Genome sequence of the orange-pigmented seawater bacterium Owenweeksia hongkongensis type strain (UST20020801(T)).</title>
        <authorList>
            <person name="Riedel T."/>
            <person name="Held B."/>
            <person name="Nolan M."/>
            <person name="Lucas S."/>
            <person name="Lapidus A."/>
            <person name="Tice H."/>
            <person name="Del Rio T.G."/>
            <person name="Cheng J.F."/>
            <person name="Han C."/>
            <person name="Tapia R."/>
            <person name="Goodwin L.A."/>
            <person name="Pitluck S."/>
            <person name="Liolios K."/>
            <person name="Mavromatis K."/>
            <person name="Pagani I."/>
            <person name="Ivanova N."/>
            <person name="Mikhailova N."/>
            <person name="Pati A."/>
            <person name="Chen A."/>
            <person name="Palaniappan K."/>
            <person name="Rohde M."/>
            <person name="Tindall B.J."/>
            <person name="Detter J.C."/>
            <person name="Goker M."/>
            <person name="Woyke T."/>
            <person name="Bristow J."/>
            <person name="Eisen J.A."/>
            <person name="Markowitz V."/>
            <person name="Hugenholtz P."/>
            <person name="Klenk H.P."/>
            <person name="Kyrpides N.C."/>
        </authorList>
    </citation>
    <scope>NUCLEOTIDE SEQUENCE</scope>
    <source>
        <strain evidence="5">DSM 17368 / JCM 12287 / NRRL B-23963</strain>
    </source>
</reference>
<feature type="domain" description="Secretion system C-terminal sorting" evidence="3">
    <location>
        <begin position="201"/>
        <end position="251"/>
    </location>
</feature>
<name>G8R430_OWEHD</name>
<evidence type="ECO:0000259" key="3">
    <source>
        <dbReference type="Pfam" id="PF18962"/>
    </source>
</evidence>
<proteinExistence type="predicted"/>
<dbReference type="Pfam" id="PF18962">
    <property type="entry name" value="Por_Secre_tail"/>
    <property type="match status" value="1"/>
</dbReference>
<feature type="chain" id="PRO_5003515468" description="Secretion system C-terminal sorting domain-containing protein" evidence="2">
    <location>
        <begin position="20"/>
        <end position="265"/>
    </location>
</feature>
<evidence type="ECO:0000313" key="5">
    <source>
        <dbReference type="Proteomes" id="UP000005631"/>
    </source>
</evidence>
<evidence type="ECO:0000256" key="1">
    <source>
        <dbReference type="ARBA" id="ARBA00022729"/>
    </source>
</evidence>